<evidence type="ECO:0000313" key="10">
    <source>
        <dbReference type="Proteomes" id="UP000182658"/>
    </source>
</evidence>
<evidence type="ECO:0000256" key="8">
    <source>
        <dbReference type="SAM" id="MobiDB-lite"/>
    </source>
</evidence>
<feature type="region of interest" description="Disordered" evidence="8">
    <location>
        <begin position="193"/>
        <end position="213"/>
    </location>
</feature>
<keyword evidence="3 5" id="KW-0547">Nucleotide-binding</keyword>
<evidence type="ECO:0000313" key="9">
    <source>
        <dbReference type="EMBL" id="OIW30319.1"/>
    </source>
</evidence>
<dbReference type="GO" id="GO:0005524">
    <property type="term" value="F:ATP binding"/>
    <property type="evidence" value="ECO:0007669"/>
    <property type="project" value="UniProtKB-UniRule"/>
</dbReference>
<dbReference type="OrthoDB" id="775260at2759"/>
<dbReference type="PANTHER" id="PTHR11088">
    <property type="entry name" value="TRNA DIMETHYLALLYLTRANSFERASE"/>
    <property type="match status" value="1"/>
</dbReference>
<dbReference type="FunCoup" id="A0A1J7IRN6">
    <property type="interactions" value="944"/>
</dbReference>
<dbReference type="SUPFAM" id="SSF57667">
    <property type="entry name" value="beta-beta-alpha zinc fingers"/>
    <property type="match status" value="1"/>
</dbReference>
<sequence>MATKSPPAEPLVVIFGSTGTGKSDLAVDLATRFNGEIINSDAMQMYKGLPIITNKISEAERRGIPHHLLGNIGLEEETWVVGVFKREATRLVRDIRSRGKLPIVVGGTHYYINGLLFENTLVEDHATRSDNIPKQAEDGKSAFPILNASTEEVLEKLREVDPVMADRWHPNDRRKIQRSLEIYLTTGRRASDIYEEQRRQTDEAKASSAESQPQTSSQALMLWVYSKPSVLNERLNKRVDKMLDGGLMAEVSEMHEYLQTRSASGHTVDHSKGIWQSIGFKEFEPYLGAASEGGSSADETRQLEDLKQTALERMKTATRQYAKGQVRWITYKTLPLIRQAQALDRLFLLDSTDIDRWREDVSERGVDITRRFLAGEQLPTPTDLSETAREVLASKLEESTKEETRSQKTCDLCKTTTVTEEAWQKHIKGRPHQRAVRHAKRTALVPHPIPTALAVAHQDRPSSPEYSGLDFAVDDEKS</sequence>
<dbReference type="InterPro" id="IPR018022">
    <property type="entry name" value="IPT"/>
</dbReference>
<evidence type="ECO:0000256" key="7">
    <source>
        <dbReference type="RuleBase" id="RU003785"/>
    </source>
</evidence>
<dbReference type="HAMAP" id="MF_00185">
    <property type="entry name" value="IPP_trans"/>
    <property type="match status" value="1"/>
</dbReference>
<feature type="compositionally biased region" description="Basic and acidic residues" evidence="8">
    <location>
        <begin position="193"/>
        <end position="205"/>
    </location>
</feature>
<dbReference type="STRING" id="1408157.A0A1J7IRN6"/>
<evidence type="ECO:0000256" key="1">
    <source>
        <dbReference type="ARBA" id="ARBA00005842"/>
    </source>
</evidence>
<dbReference type="InParanoid" id="A0A1J7IRN6"/>
<dbReference type="GO" id="GO:0006400">
    <property type="term" value="P:tRNA modification"/>
    <property type="evidence" value="ECO:0007669"/>
    <property type="project" value="TreeGrafter"/>
</dbReference>
<dbReference type="FunFam" id="1.10.20.140:FF:000003">
    <property type="entry name" value="tRNA dimethylallyltransferase"/>
    <property type="match status" value="1"/>
</dbReference>
<name>A0A1J7IRN6_9PEZI</name>
<keyword evidence="5" id="KW-0963">Cytoplasm</keyword>
<keyword evidence="4 5" id="KW-0067">ATP-binding</keyword>
<dbReference type="GO" id="GO:0052381">
    <property type="term" value="F:tRNA dimethylallyltransferase activity"/>
    <property type="evidence" value="ECO:0007669"/>
    <property type="project" value="UniProtKB-UniRule"/>
</dbReference>
<dbReference type="InterPro" id="IPR036236">
    <property type="entry name" value="Znf_C2H2_sf"/>
</dbReference>
<proteinExistence type="inferred from homology"/>
<dbReference type="InterPro" id="IPR027417">
    <property type="entry name" value="P-loop_NTPase"/>
</dbReference>
<comment type="similarity">
    <text evidence="1 5 7">Belongs to the IPP transferase family.</text>
</comment>
<dbReference type="EMBL" id="KV875097">
    <property type="protein sequence ID" value="OIW30319.1"/>
    <property type="molecule type" value="Genomic_DNA"/>
</dbReference>
<dbReference type="GO" id="GO:0005739">
    <property type="term" value="C:mitochondrion"/>
    <property type="evidence" value="ECO:0007669"/>
    <property type="project" value="TreeGrafter"/>
</dbReference>
<accession>A0A1J7IRN6</accession>
<dbReference type="InterPro" id="IPR030666">
    <property type="entry name" value="IPP_transferase_euk"/>
</dbReference>
<protein>
    <recommendedName>
        <fullName evidence="5 6">tRNA dimethylallyltransferase</fullName>
        <ecNumber evidence="5 6">2.5.1.75</ecNumber>
    </recommendedName>
</protein>
<evidence type="ECO:0000256" key="5">
    <source>
        <dbReference type="PIRNR" id="PIRNR039110"/>
    </source>
</evidence>
<keyword evidence="5 6" id="KW-0819">tRNA processing</keyword>
<dbReference type="PANTHER" id="PTHR11088:SF89">
    <property type="entry name" value="TRNA DIMETHYLALLYLTRANSFERASE"/>
    <property type="match status" value="1"/>
</dbReference>
<dbReference type="Gene3D" id="3.30.160.60">
    <property type="entry name" value="Classic Zinc Finger"/>
    <property type="match status" value="1"/>
</dbReference>
<feature type="region of interest" description="Disordered" evidence="8">
    <location>
        <begin position="455"/>
        <end position="478"/>
    </location>
</feature>
<dbReference type="PIRSF" id="PIRSF039110">
    <property type="entry name" value="IPP_transferase"/>
    <property type="match status" value="1"/>
</dbReference>
<gene>
    <name evidence="9" type="ORF">CONLIGDRAFT_576301</name>
</gene>
<evidence type="ECO:0000256" key="2">
    <source>
        <dbReference type="ARBA" id="ARBA00022679"/>
    </source>
</evidence>
<dbReference type="NCBIfam" id="TIGR00174">
    <property type="entry name" value="miaA"/>
    <property type="match status" value="1"/>
</dbReference>
<keyword evidence="2 5" id="KW-0808">Transferase</keyword>
<comment type="catalytic activity">
    <reaction evidence="5 6">
        <text>adenosine(37) in tRNA + dimethylallyl diphosphate = N(6)-dimethylallyladenosine(37) in tRNA + diphosphate</text>
        <dbReference type="Rhea" id="RHEA:26482"/>
        <dbReference type="Rhea" id="RHEA-COMP:10162"/>
        <dbReference type="Rhea" id="RHEA-COMP:10375"/>
        <dbReference type="ChEBI" id="CHEBI:33019"/>
        <dbReference type="ChEBI" id="CHEBI:57623"/>
        <dbReference type="ChEBI" id="CHEBI:74411"/>
        <dbReference type="ChEBI" id="CHEBI:74415"/>
        <dbReference type="EC" id="2.5.1.75"/>
    </reaction>
</comment>
<reference evidence="9 10" key="1">
    <citation type="submission" date="2016-10" db="EMBL/GenBank/DDBJ databases">
        <title>Draft genome sequence of Coniochaeta ligniaria NRRL30616, a lignocellulolytic fungus for bioabatement of inhibitors in plant biomass hydrolysates.</title>
        <authorList>
            <consortium name="DOE Joint Genome Institute"/>
            <person name="Jimenez D.J."/>
            <person name="Hector R.E."/>
            <person name="Riley R."/>
            <person name="Sun H."/>
            <person name="Grigoriev I.V."/>
            <person name="Van Elsas J.D."/>
            <person name="Nichols N.N."/>
        </authorList>
    </citation>
    <scope>NUCLEOTIDE SEQUENCE [LARGE SCALE GENOMIC DNA]</scope>
    <source>
        <strain evidence="9 10">NRRL 30616</strain>
    </source>
</reference>
<dbReference type="Gene3D" id="1.10.20.140">
    <property type="match status" value="1"/>
</dbReference>
<dbReference type="Pfam" id="PF01715">
    <property type="entry name" value="IPPT"/>
    <property type="match status" value="1"/>
</dbReference>
<dbReference type="EC" id="2.5.1.75" evidence="5 6"/>
<dbReference type="Proteomes" id="UP000182658">
    <property type="component" value="Unassembled WGS sequence"/>
</dbReference>
<dbReference type="AlphaFoldDB" id="A0A1J7IRN6"/>
<organism evidence="9 10">
    <name type="scientific">Coniochaeta ligniaria NRRL 30616</name>
    <dbReference type="NCBI Taxonomy" id="1408157"/>
    <lineage>
        <taxon>Eukaryota</taxon>
        <taxon>Fungi</taxon>
        <taxon>Dikarya</taxon>
        <taxon>Ascomycota</taxon>
        <taxon>Pezizomycotina</taxon>
        <taxon>Sordariomycetes</taxon>
        <taxon>Sordariomycetidae</taxon>
        <taxon>Coniochaetales</taxon>
        <taxon>Coniochaetaceae</taxon>
        <taxon>Coniochaeta</taxon>
    </lineage>
</organism>
<comment type="function">
    <text evidence="5">Catalyzes the transfer of a dimethylallyl group onto the adenine at position 37.</text>
</comment>
<dbReference type="Gene3D" id="3.40.50.300">
    <property type="entry name" value="P-loop containing nucleotide triphosphate hydrolases"/>
    <property type="match status" value="1"/>
</dbReference>
<keyword evidence="10" id="KW-1185">Reference proteome</keyword>
<evidence type="ECO:0000256" key="6">
    <source>
        <dbReference type="RuleBase" id="RU003783"/>
    </source>
</evidence>
<dbReference type="InterPro" id="IPR039657">
    <property type="entry name" value="Dimethylallyltransferase"/>
</dbReference>
<evidence type="ECO:0000256" key="3">
    <source>
        <dbReference type="ARBA" id="ARBA00022741"/>
    </source>
</evidence>
<dbReference type="SUPFAM" id="SSF52540">
    <property type="entry name" value="P-loop containing nucleoside triphosphate hydrolases"/>
    <property type="match status" value="2"/>
</dbReference>
<evidence type="ECO:0000256" key="4">
    <source>
        <dbReference type="ARBA" id="ARBA00022840"/>
    </source>
</evidence>